<dbReference type="Proteomes" id="UP000663505">
    <property type="component" value="Chromosome"/>
</dbReference>
<reference evidence="3 4" key="1">
    <citation type="submission" date="2021-02" db="EMBL/GenBank/DDBJ databases">
        <title>Alicyclobacillus curvatus sp. nov. and Alicyclobacillus mengziensis sp. nov., two acidophilic bacteria isolated from acid mine drainage.</title>
        <authorList>
            <person name="Huang Y."/>
        </authorList>
    </citation>
    <scope>NUCLEOTIDE SEQUENCE [LARGE SCALE GENOMIC DNA]</scope>
    <source>
        <strain evidence="3 4">S30H14</strain>
    </source>
</reference>
<accession>A0A9X7VWD4</accession>
<keyword evidence="2" id="KW-0732">Signal</keyword>
<sequence length="232" mass="24451">MKRHKQWLTAGLALSIVGVLAGCATTGNTQVNKSGTTNTSQSQSNSTNDTSGQPSNVTNKTSTVENQASGQQSGTKSATAGYYKGLKTVTYASAETQKIKQISQQQGITAYVPGKMGGPSGYYVPGNAAKGSSHSITISFEDMSFYEAPSWQDIKQALSPKNGSIDVLAGGSYMLSGNKQGQWYTLKYSDGARSDIYAFQEGNTWVGIVPNPAKSTIPSLVQAVAQTLRPIS</sequence>
<feature type="compositionally biased region" description="Polar residues" evidence="1">
    <location>
        <begin position="54"/>
        <end position="77"/>
    </location>
</feature>
<dbReference type="RefSeq" id="WP_206655227.1">
    <property type="nucleotide sequence ID" value="NZ_CP071182.1"/>
</dbReference>
<dbReference type="KEGG" id="afx:JZ786_15050"/>
<feature type="region of interest" description="Disordered" evidence="1">
    <location>
        <begin position="27"/>
        <end position="77"/>
    </location>
</feature>
<feature type="signal peptide" evidence="2">
    <location>
        <begin position="1"/>
        <end position="21"/>
    </location>
</feature>
<evidence type="ECO:0000313" key="3">
    <source>
        <dbReference type="EMBL" id="QSO45854.1"/>
    </source>
</evidence>
<dbReference type="AlphaFoldDB" id="A0A9X7VWD4"/>
<gene>
    <name evidence="3" type="ORF">JZ786_15050</name>
</gene>
<feature type="chain" id="PRO_5040944945" description="Lipoprotein" evidence="2">
    <location>
        <begin position="22"/>
        <end position="232"/>
    </location>
</feature>
<evidence type="ECO:0000256" key="2">
    <source>
        <dbReference type="SAM" id="SignalP"/>
    </source>
</evidence>
<proteinExistence type="predicted"/>
<keyword evidence="4" id="KW-1185">Reference proteome</keyword>
<dbReference type="PROSITE" id="PS51257">
    <property type="entry name" value="PROKAR_LIPOPROTEIN"/>
    <property type="match status" value="1"/>
</dbReference>
<dbReference type="EMBL" id="CP071182">
    <property type="protein sequence ID" value="QSO45854.1"/>
    <property type="molecule type" value="Genomic_DNA"/>
</dbReference>
<name>A0A9X7VWD4_9BACL</name>
<evidence type="ECO:0000313" key="4">
    <source>
        <dbReference type="Proteomes" id="UP000663505"/>
    </source>
</evidence>
<evidence type="ECO:0000256" key="1">
    <source>
        <dbReference type="SAM" id="MobiDB-lite"/>
    </source>
</evidence>
<evidence type="ECO:0008006" key="5">
    <source>
        <dbReference type="Google" id="ProtNLM"/>
    </source>
</evidence>
<protein>
    <recommendedName>
        <fullName evidence="5">Lipoprotein</fullName>
    </recommendedName>
</protein>
<feature type="compositionally biased region" description="Low complexity" evidence="1">
    <location>
        <begin position="34"/>
        <end position="53"/>
    </location>
</feature>
<organism evidence="3 4">
    <name type="scientific">Alicyclobacillus mengziensis</name>
    <dbReference type="NCBI Taxonomy" id="2931921"/>
    <lineage>
        <taxon>Bacteria</taxon>
        <taxon>Bacillati</taxon>
        <taxon>Bacillota</taxon>
        <taxon>Bacilli</taxon>
        <taxon>Bacillales</taxon>
        <taxon>Alicyclobacillaceae</taxon>
        <taxon>Alicyclobacillus</taxon>
    </lineage>
</organism>